<gene>
    <name evidence="1" type="ORF">GCM10010358_63230</name>
</gene>
<reference evidence="1" key="2">
    <citation type="submission" date="2020-09" db="EMBL/GenBank/DDBJ databases">
        <authorList>
            <person name="Sun Q."/>
            <person name="Ohkuma M."/>
        </authorList>
    </citation>
    <scope>NUCLEOTIDE SEQUENCE</scope>
    <source>
        <strain evidence="1">JCM 4790</strain>
    </source>
</reference>
<evidence type="ECO:0000313" key="2">
    <source>
        <dbReference type="Proteomes" id="UP000619244"/>
    </source>
</evidence>
<comment type="caution">
    <text evidence="1">The sequence shown here is derived from an EMBL/GenBank/DDBJ whole genome shotgun (WGS) entry which is preliminary data.</text>
</comment>
<reference evidence="1" key="1">
    <citation type="journal article" date="2014" name="Int. J. Syst. Evol. Microbiol.">
        <title>Complete genome sequence of Corynebacterium casei LMG S-19264T (=DSM 44701T), isolated from a smear-ripened cheese.</title>
        <authorList>
            <consortium name="US DOE Joint Genome Institute (JGI-PGF)"/>
            <person name="Walter F."/>
            <person name="Albersmeier A."/>
            <person name="Kalinowski J."/>
            <person name="Ruckert C."/>
        </authorList>
    </citation>
    <scope>NUCLEOTIDE SEQUENCE</scope>
    <source>
        <strain evidence="1">JCM 4790</strain>
    </source>
</reference>
<sequence length="89" mass="9564">MRDEPVFAGIQLCLSERVATDRWAVIGPSEGFVIGAVDISSEQTLERIELCGHPRASDPAQEPSGPAFAELDPVTVSEVLADLTELVTR</sequence>
<protein>
    <submittedName>
        <fullName evidence="1">Uncharacterized protein</fullName>
    </submittedName>
</protein>
<name>A0A918NVU3_9ACTN</name>
<organism evidence="1 2">
    <name type="scientific">Streptomyces minutiscleroticus</name>
    <dbReference type="NCBI Taxonomy" id="68238"/>
    <lineage>
        <taxon>Bacteria</taxon>
        <taxon>Bacillati</taxon>
        <taxon>Actinomycetota</taxon>
        <taxon>Actinomycetes</taxon>
        <taxon>Kitasatosporales</taxon>
        <taxon>Streptomycetaceae</taxon>
        <taxon>Streptomyces</taxon>
    </lineage>
</organism>
<dbReference type="Proteomes" id="UP000619244">
    <property type="component" value="Unassembled WGS sequence"/>
</dbReference>
<dbReference type="AlphaFoldDB" id="A0A918NVU3"/>
<proteinExistence type="predicted"/>
<evidence type="ECO:0000313" key="1">
    <source>
        <dbReference type="EMBL" id="GGY00720.1"/>
    </source>
</evidence>
<dbReference type="RefSeq" id="WP_190193757.1">
    <property type="nucleotide sequence ID" value="NZ_BMVU01000044.1"/>
</dbReference>
<accession>A0A918NVU3</accession>
<keyword evidence="2" id="KW-1185">Reference proteome</keyword>
<dbReference type="EMBL" id="BMVU01000044">
    <property type="protein sequence ID" value="GGY00720.1"/>
    <property type="molecule type" value="Genomic_DNA"/>
</dbReference>